<accession>A0A3S9UE61</accession>
<organism evidence="2 3">
    <name type="scientific">Mycobacterium phage Legolas</name>
    <dbReference type="NCBI Taxonomy" id="2499046"/>
    <lineage>
        <taxon>Viruses</taxon>
        <taxon>Duplodnaviria</taxon>
        <taxon>Heunggongvirae</taxon>
        <taxon>Uroviricota</taxon>
        <taxon>Caudoviricetes</taxon>
        <taxon>Bclasvirinae</taxon>
        <taxon>Pegunavirus</taxon>
        <taxon>Pegunavirus Pg1</taxon>
    </lineage>
</organism>
<feature type="compositionally biased region" description="Low complexity" evidence="1">
    <location>
        <begin position="33"/>
        <end position="43"/>
    </location>
</feature>
<dbReference type="EMBL" id="MK279861">
    <property type="protein sequence ID" value="AZS08603.1"/>
    <property type="molecule type" value="Genomic_DNA"/>
</dbReference>
<reference evidence="2 3" key="1">
    <citation type="submission" date="2018-12" db="EMBL/GenBank/DDBJ databases">
        <authorList>
            <person name="Curtis N."/>
            <person name="Kistler A.B."/>
            <person name="Roscher J.E."/>
            <person name="Garlena R.A."/>
            <person name="Russell D.A."/>
            <person name="Pope W.H."/>
            <person name="Jacobs-Sera D."/>
            <person name="Hatfull G.F."/>
        </authorList>
    </citation>
    <scope>NUCLEOTIDE SEQUENCE [LARGE SCALE GENOMIC DNA]</scope>
</reference>
<feature type="region of interest" description="Disordered" evidence="1">
    <location>
        <begin position="19"/>
        <end position="43"/>
    </location>
</feature>
<sequence length="43" mass="4799">MIDRPDQAGRYRHHRYRLAGTGTTGIGSPHCFTTTTTTGRHIT</sequence>
<dbReference type="Proteomes" id="UP000286723">
    <property type="component" value="Segment"/>
</dbReference>
<evidence type="ECO:0000256" key="1">
    <source>
        <dbReference type="SAM" id="MobiDB-lite"/>
    </source>
</evidence>
<evidence type="ECO:0000313" key="3">
    <source>
        <dbReference type="Proteomes" id="UP000286723"/>
    </source>
</evidence>
<evidence type="ECO:0000313" key="2">
    <source>
        <dbReference type="EMBL" id="AZS08603.1"/>
    </source>
</evidence>
<proteinExistence type="predicted"/>
<name>A0A3S9UE61_9CAUD</name>
<protein>
    <submittedName>
        <fullName evidence="2">Uncharacterized protein</fullName>
    </submittedName>
</protein>
<gene>
    <name evidence="2" type="primary">46</name>
    <name evidence="2" type="ORF">SEA_LEGOLAS_46</name>
</gene>